<keyword evidence="2" id="KW-0812">Transmembrane</keyword>
<dbReference type="AlphaFoldDB" id="A0A450YZD8"/>
<dbReference type="EMBL" id="CAADFS010000037">
    <property type="protein sequence ID" value="VFK46891.1"/>
    <property type="molecule type" value="Genomic_DNA"/>
</dbReference>
<dbReference type="Gene3D" id="2.160.20.80">
    <property type="entry name" value="E3 ubiquitin-protein ligase SopA"/>
    <property type="match status" value="1"/>
</dbReference>
<reference evidence="3" key="1">
    <citation type="submission" date="2019-02" db="EMBL/GenBank/DDBJ databases">
        <authorList>
            <person name="Gruber-Vodicka R. H."/>
            <person name="Seah K. B. B."/>
        </authorList>
    </citation>
    <scope>NUCLEOTIDE SEQUENCE</scope>
    <source>
        <strain evidence="3">BECK_BZ123</strain>
    </source>
</reference>
<keyword evidence="2" id="KW-0472">Membrane</keyword>
<dbReference type="InterPro" id="IPR001646">
    <property type="entry name" value="5peptide_repeat"/>
</dbReference>
<sequence>MKKTKTVFWIAVSVLVGLLLAIGGYLLLGWIGPKSERHWPWTSLSALAAAPPLLLTWYWRTIHKQKELDTAEQGLLTERFIRAIELLGSDRLQIRLGGIYALERIAQDSERDHWTVMETLCAFARERTQAPRLAPGSQESPAGEENEHAKPTFLPPETDVQAALTVIGRRSKERRKWEKKENKRLDARGAHLEKADFARAHWEGADLRGTHLEGAILQGAHLEGAYLEGANLRGAHLEGTDLRGTHLEGAILQGAHLEGADLRGAHLEGVDLRFTEGLTQERIDLAITDEDARLPHGVTRPASDPFPTET</sequence>
<feature type="region of interest" description="Disordered" evidence="1">
    <location>
        <begin position="128"/>
        <end position="155"/>
    </location>
</feature>
<accession>A0A450YZD8</accession>
<dbReference type="PANTHER" id="PTHR14136">
    <property type="entry name" value="BTB_POZ DOMAIN-CONTAINING PROTEIN KCTD9"/>
    <property type="match status" value="1"/>
</dbReference>
<gene>
    <name evidence="3" type="ORF">BECKTC1821D_GA0114238_103715</name>
</gene>
<evidence type="ECO:0000256" key="1">
    <source>
        <dbReference type="SAM" id="MobiDB-lite"/>
    </source>
</evidence>
<organism evidence="3">
    <name type="scientific">Candidatus Kentrum sp. TC</name>
    <dbReference type="NCBI Taxonomy" id="2126339"/>
    <lineage>
        <taxon>Bacteria</taxon>
        <taxon>Pseudomonadati</taxon>
        <taxon>Pseudomonadota</taxon>
        <taxon>Gammaproteobacteria</taxon>
        <taxon>Candidatus Kentrum</taxon>
    </lineage>
</organism>
<feature type="transmembrane region" description="Helical" evidence="2">
    <location>
        <begin position="7"/>
        <end position="32"/>
    </location>
</feature>
<protein>
    <submittedName>
        <fullName evidence="3">Pentapeptide repeat-containing protein</fullName>
    </submittedName>
</protein>
<dbReference type="PANTHER" id="PTHR14136:SF17">
    <property type="entry name" value="BTB_POZ DOMAIN-CONTAINING PROTEIN KCTD9"/>
    <property type="match status" value="1"/>
</dbReference>
<name>A0A450YZD8_9GAMM</name>
<feature type="transmembrane region" description="Helical" evidence="2">
    <location>
        <begin position="38"/>
        <end position="59"/>
    </location>
</feature>
<dbReference type="InterPro" id="IPR051082">
    <property type="entry name" value="Pentapeptide-BTB/POZ_domain"/>
</dbReference>
<evidence type="ECO:0000313" key="3">
    <source>
        <dbReference type="EMBL" id="VFK46891.1"/>
    </source>
</evidence>
<proteinExistence type="predicted"/>
<dbReference type="SUPFAM" id="SSF141571">
    <property type="entry name" value="Pentapeptide repeat-like"/>
    <property type="match status" value="1"/>
</dbReference>
<evidence type="ECO:0000256" key="2">
    <source>
        <dbReference type="SAM" id="Phobius"/>
    </source>
</evidence>
<dbReference type="Pfam" id="PF00805">
    <property type="entry name" value="Pentapeptide"/>
    <property type="match status" value="1"/>
</dbReference>
<keyword evidence="2" id="KW-1133">Transmembrane helix</keyword>